<dbReference type="PANTHER" id="PTHR36566:SF1">
    <property type="entry name" value="PYRIDINIUM-3,5-BISTHIOCARBOXYLIC ACID MONONUCLEOTIDE NICKEL INSERTION PROTEIN"/>
    <property type="match status" value="1"/>
</dbReference>
<dbReference type="EMBL" id="JBFSHR010000007">
    <property type="protein sequence ID" value="MEX6428835.1"/>
    <property type="molecule type" value="Genomic_DNA"/>
</dbReference>
<evidence type="ECO:0000313" key="3">
    <source>
        <dbReference type="Proteomes" id="UP001560267"/>
    </source>
</evidence>
<comment type="caution">
    <text evidence="2">The sequence shown here is derived from an EMBL/GenBank/DDBJ whole genome shotgun (WGS) entry which is preliminary data.</text>
</comment>
<dbReference type="Pfam" id="PF01969">
    <property type="entry name" value="Ni_insertion"/>
    <property type="match status" value="1"/>
</dbReference>
<evidence type="ECO:0000313" key="2">
    <source>
        <dbReference type="EMBL" id="MEX6428835.1"/>
    </source>
</evidence>
<sequence>MRTLVVNPANGVAGDMLMAGLAHATGSATALAGLLEPLTVRGWCTLDLHEVTRSSVRALRCEVKLGRDAPVLSLEELRWWVTELMGASQGAEIALRALDLLGESEEEVHGGGIHLHELASVDTLADLVGVAHLCTVAGIDAVSIMPVGVRFGAFPMAHGQLPLPGPAVASLLARAGLTITATPGAESVTPTGAALLAALAQVFPQAAAIGTIDGVGYGAGARDIAGLANVCQVMVLADAGVGFARATVESVGVIETYLDDVSGEALGAFVEESLSAGALDAYLVPATGKKSRPGVLLTVLVNPIDVDRMVEKVQRALATPGVRFRLQQRQRLIPRFVEVYVENRAVTVKVTSAGAKPEFEDLRRVSGETGIPIGELHDRVMARFRGAESNV</sequence>
<dbReference type="Gene3D" id="3.10.20.300">
    <property type="entry name" value="mk0293 like domain"/>
    <property type="match status" value="1"/>
</dbReference>
<dbReference type="PANTHER" id="PTHR36566">
    <property type="entry name" value="NICKEL INSERTION PROTEIN-RELATED"/>
    <property type="match status" value="1"/>
</dbReference>
<organism evidence="2 3">
    <name type="scientific">Ferrimicrobium acidiphilum</name>
    <dbReference type="NCBI Taxonomy" id="121039"/>
    <lineage>
        <taxon>Bacteria</taxon>
        <taxon>Bacillati</taxon>
        <taxon>Actinomycetota</taxon>
        <taxon>Acidimicrobiia</taxon>
        <taxon>Acidimicrobiales</taxon>
        <taxon>Acidimicrobiaceae</taxon>
        <taxon>Ferrimicrobium</taxon>
    </lineage>
</organism>
<dbReference type="InterPro" id="IPR002822">
    <property type="entry name" value="Ni_insertion"/>
</dbReference>
<evidence type="ECO:0000256" key="1">
    <source>
        <dbReference type="ARBA" id="ARBA00022596"/>
    </source>
</evidence>
<dbReference type="RefSeq" id="WP_298405169.1">
    <property type="nucleotide sequence ID" value="NZ_JBFSHR010000007.1"/>
</dbReference>
<dbReference type="Gene3D" id="3.30.70.1380">
    <property type="entry name" value="Transcriptional regulatory protein pf0864 domain like"/>
    <property type="match status" value="1"/>
</dbReference>
<proteinExistence type="predicted"/>
<keyword evidence="3" id="KW-1185">Reference proteome</keyword>
<dbReference type="Proteomes" id="UP001560267">
    <property type="component" value="Unassembled WGS sequence"/>
</dbReference>
<reference evidence="2 3" key="1">
    <citation type="submission" date="2024-07" db="EMBL/GenBank/DDBJ databases">
        <title>Draft Genome Sequence of Ferrimicrobium acidiphilum Strain YE2023, Isolated from a Pulp of Bioleach Reactor.</title>
        <authorList>
            <person name="Elkina Y.A."/>
            <person name="Bulaeva A.G."/>
            <person name="Beletsky A.V."/>
            <person name="Mardanov A.V."/>
        </authorList>
    </citation>
    <scope>NUCLEOTIDE SEQUENCE [LARGE SCALE GENOMIC DNA]</scope>
    <source>
        <strain evidence="2 3">YE2023</strain>
    </source>
</reference>
<accession>A0ABV3Y003</accession>
<name>A0ABV3Y003_9ACTN</name>
<gene>
    <name evidence="2" type="ORF">AB6A68_03155</name>
</gene>
<protein>
    <submittedName>
        <fullName evidence="2">LarC family nickel insertion protein</fullName>
    </submittedName>
</protein>
<keyword evidence="1" id="KW-0533">Nickel</keyword>